<reference evidence="4 5" key="1">
    <citation type="journal article" date="2021" name="Sci. Rep.">
        <title>The distribution of antibiotic resistance genes in chicken gut microbiota commensals.</title>
        <authorList>
            <person name="Juricova H."/>
            <person name="Matiasovicova J."/>
            <person name="Kubasova T."/>
            <person name="Cejkova D."/>
            <person name="Rychlik I."/>
        </authorList>
    </citation>
    <scope>NUCLEOTIDE SEQUENCE [LARGE SCALE GENOMIC DNA]</scope>
    <source>
        <strain evidence="4 5">An423</strain>
    </source>
</reference>
<name>A0ABS2FNR5_9FIRM</name>
<feature type="region of interest" description="Disordered" evidence="1">
    <location>
        <begin position="691"/>
        <end position="717"/>
    </location>
</feature>
<keyword evidence="2" id="KW-0472">Membrane</keyword>
<evidence type="ECO:0000259" key="3">
    <source>
        <dbReference type="Pfam" id="PF18887"/>
    </source>
</evidence>
<comment type="caution">
    <text evidence="4">The sequence shown here is derived from an EMBL/GenBank/DDBJ whole genome shotgun (WGS) entry which is preliminary data.</text>
</comment>
<dbReference type="RefSeq" id="WP_204685301.1">
    <property type="nucleotide sequence ID" value="NZ_JACJLU010000003.1"/>
</dbReference>
<dbReference type="InterPro" id="IPR043772">
    <property type="entry name" value="MBG_3"/>
</dbReference>
<keyword evidence="2" id="KW-0812">Transmembrane</keyword>
<feature type="domain" description="MBG" evidence="3">
    <location>
        <begin position="455"/>
        <end position="535"/>
    </location>
</feature>
<proteinExistence type="predicted"/>
<keyword evidence="2" id="KW-1133">Transmembrane helix</keyword>
<keyword evidence="5" id="KW-1185">Reference proteome</keyword>
<evidence type="ECO:0000313" key="4">
    <source>
        <dbReference type="EMBL" id="MBM6831225.1"/>
    </source>
</evidence>
<evidence type="ECO:0000256" key="1">
    <source>
        <dbReference type="SAM" id="MobiDB-lite"/>
    </source>
</evidence>
<feature type="compositionally biased region" description="Polar residues" evidence="1">
    <location>
        <begin position="691"/>
        <end position="704"/>
    </location>
</feature>
<dbReference type="Proteomes" id="UP000775500">
    <property type="component" value="Unassembled WGS sequence"/>
</dbReference>
<feature type="transmembrane region" description="Helical" evidence="2">
    <location>
        <begin position="718"/>
        <end position="740"/>
    </location>
</feature>
<gene>
    <name evidence="4" type="ORF">H5982_03765</name>
</gene>
<evidence type="ECO:0000256" key="2">
    <source>
        <dbReference type="SAM" id="Phobius"/>
    </source>
</evidence>
<dbReference type="EMBL" id="JACJLU010000003">
    <property type="protein sequence ID" value="MBM6831225.1"/>
    <property type="molecule type" value="Genomic_DNA"/>
</dbReference>
<evidence type="ECO:0000313" key="5">
    <source>
        <dbReference type="Proteomes" id="UP000775500"/>
    </source>
</evidence>
<protein>
    <recommendedName>
        <fullName evidence="3">MBG domain-containing protein</fullName>
    </recommendedName>
</protein>
<organism evidence="4 5">
    <name type="scientific">Faecalicoccus acidiformans</name>
    <dbReference type="NCBI Taxonomy" id="915173"/>
    <lineage>
        <taxon>Bacteria</taxon>
        <taxon>Bacillati</taxon>
        <taxon>Bacillota</taxon>
        <taxon>Erysipelotrichia</taxon>
        <taxon>Erysipelotrichales</taxon>
        <taxon>Erysipelotrichaceae</taxon>
        <taxon>Faecalicoccus</taxon>
    </lineage>
</organism>
<dbReference type="Pfam" id="PF18887">
    <property type="entry name" value="MBG_3"/>
    <property type="match status" value="2"/>
</dbReference>
<sequence length="746" mass="80726">MKKKLTPIVLSGILALGTGSPYLSVLALENSLSEQTEDSKSDDVEKKESDTSIIEDNVDSEIISPEEAETTNLITEDLQTTTEAKEAKLEAYNNSKTIKEIDISNSNYTVIAANGTYRIIGQSTTSDLRIAENVIANLEFDNVQMLSKSGNLTISSGAKVYITLKGNNIIQADQDGAGNAVNMADNAELHFTANSTGSIILHGGSNYHGGSDAVKGGNLYIEGGTVTMIGGNKIKNDYGASYNVKSITITGGTVNCYQGTIDSTIPGTGSPLLDSPTPTFNVKRTKDSLTVNLTNYNQAYGGVEYRINNESWTSSNIFTNLENGTEYKISVLYTGSGYYNSSETSQNIRTLLDGNDLIKEPTNLTATYGQTLSEVVLPEGWSWNEPQLVLNEKIPGFALGENFFDAYYDVKDLVDEYDFSGVKGYDSTTNRIERTFKVFVSQAPSGIVFVDGFKLGKVYDGEPVSVTKDDVITSGSTGAVTFKYQERVVNSLGTESWKDLSEAPTSAGTYKVQAILYDDDWHDDASIYEVFTIRKAEATVDFLQTNIDKEYDGKPAFVGTQQTGSSNSARKTWYKLGEDGTWIKLEEAPTNAGSYKVVATVEGNRNYNGATKEMRFTISKVVPEYTIPNDLSGTQGQTLSEIQLPEGFSWMEPSTKLEQSGKHIYKALYKPTDTVNYETVSDISISVTVNPKQAATSGGSTDANRSSKKNNGTKTSSAIGSIGTSIAAMAISGIGILGLLKKKNKK</sequence>
<accession>A0ABS2FNR5</accession>
<feature type="domain" description="MBG" evidence="3">
    <location>
        <begin position="546"/>
        <end position="613"/>
    </location>
</feature>